<dbReference type="EMBL" id="KK035396">
    <property type="protein sequence ID" value="EXM12749.1"/>
    <property type="molecule type" value="Genomic_DNA"/>
</dbReference>
<reference evidence="3" key="1">
    <citation type="submission" date="2011-11" db="EMBL/GenBank/DDBJ databases">
        <title>The Genome Sequence of Fusarium oxysporum Cotton.</title>
        <authorList>
            <consortium name="The Broad Institute Genome Sequencing Platform"/>
            <person name="Ma L.-J."/>
            <person name="Gale L.R."/>
            <person name="Schwartz D.C."/>
            <person name="Zhou S."/>
            <person name="Corby-Kistler H."/>
            <person name="Young S.K."/>
            <person name="Zeng Q."/>
            <person name="Gargeya S."/>
            <person name="Fitzgerald M."/>
            <person name="Haas B."/>
            <person name="Abouelleil A."/>
            <person name="Alvarado L."/>
            <person name="Arachchi H.M."/>
            <person name="Berlin A."/>
            <person name="Brown A."/>
            <person name="Chapman S.B."/>
            <person name="Chen Z."/>
            <person name="Dunbar C."/>
            <person name="Freedman E."/>
            <person name="Gearin G."/>
            <person name="Goldberg J."/>
            <person name="Griggs A."/>
            <person name="Gujja S."/>
            <person name="Heiman D."/>
            <person name="Howarth C."/>
            <person name="Larson L."/>
            <person name="Lui A."/>
            <person name="MacDonald P.J.P."/>
            <person name="Montmayeur A."/>
            <person name="Murphy C."/>
            <person name="Neiman D."/>
            <person name="Pearson M."/>
            <person name="Priest M."/>
            <person name="Roberts A."/>
            <person name="Saif S."/>
            <person name="Shea T."/>
            <person name="Shenoy N."/>
            <person name="Sisk P."/>
            <person name="Stolte C."/>
            <person name="Sykes S."/>
            <person name="Wortman J."/>
            <person name="Nusbaum C."/>
            <person name="Birren B."/>
        </authorList>
    </citation>
    <scope>NUCLEOTIDE SEQUENCE [LARGE SCALE GENOMIC DNA]</scope>
    <source>
        <strain evidence="3">25433</strain>
    </source>
</reference>
<organism evidence="3">
    <name type="scientific">Fusarium oxysporum f. sp. vasinfectum 25433</name>
    <dbReference type="NCBI Taxonomy" id="1089449"/>
    <lineage>
        <taxon>Eukaryota</taxon>
        <taxon>Fungi</taxon>
        <taxon>Dikarya</taxon>
        <taxon>Ascomycota</taxon>
        <taxon>Pezizomycotina</taxon>
        <taxon>Sordariomycetes</taxon>
        <taxon>Hypocreomycetidae</taxon>
        <taxon>Hypocreales</taxon>
        <taxon>Nectriaceae</taxon>
        <taxon>Fusarium</taxon>
        <taxon>Fusarium oxysporum species complex</taxon>
    </lineage>
</organism>
<evidence type="ECO:0000313" key="3">
    <source>
        <dbReference type="EMBL" id="EXM12749.1"/>
    </source>
</evidence>
<evidence type="ECO:0000256" key="2">
    <source>
        <dbReference type="SAM" id="MobiDB-lite"/>
    </source>
</evidence>
<evidence type="ECO:0000256" key="1">
    <source>
        <dbReference type="SAM" id="Coils"/>
    </source>
</evidence>
<dbReference type="Proteomes" id="UP000030701">
    <property type="component" value="Unassembled WGS sequence"/>
</dbReference>
<accession>X0KGK6</accession>
<feature type="compositionally biased region" description="Basic and acidic residues" evidence="2">
    <location>
        <begin position="851"/>
        <end position="861"/>
    </location>
</feature>
<keyword evidence="1" id="KW-0175">Coiled coil</keyword>
<feature type="region of interest" description="Disordered" evidence="2">
    <location>
        <begin position="887"/>
        <end position="908"/>
    </location>
</feature>
<gene>
    <name evidence="3" type="ORF">FOTG_18768</name>
</gene>
<dbReference type="HOGENOM" id="CLU_021591_0_0_1"/>
<name>X0KGK6_FUSOX</name>
<feature type="coiled-coil region" evidence="1">
    <location>
        <begin position="164"/>
        <end position="191"/>
    </location>
</feature>
<dbReference type="AlphaFoldDB" id="X0KGK6"/>
<proteinExistence type="predicted"/>
<feature type="coiled-coil region" evidence="1">
    <location>
        <begin position="287"/>
        <end position="321"/>
    </location>
</feature>
<feature type="region of interest" description="Disordered" evidence="2">
    <location>
        <begin position="847"/>
        <end position="872"/>
    </location>
</feature>
<feature type="coiled-coil region" evidence="1">
    <location>
        <begin position="489"/>
        <end position="534"/>
    </location>
</feature>
<sequence length="928" mass="107634">MLSVVFRDEKSADTIIRMLPTMMRNALTYILDENSWRGERTRIFVEYPETGQEDRMSCWKQRLQLYRGIEEGISKLSLEYDKDLAKGSEPPPDFHDLSSASNIEYWKDIWAKVQQQGDKTFVDYFDRWRALAANVFQMTQLPREEIKFLYPIIKRYSTRLTLHCRELESSMEKMNQRAKHREETTRKLQEENRALKGEIHNYVAAFEHLLARFGAGIDSKTQLAITRQERIEVPLKASEEEKERGEDKATGRAEVHKSLANMQGMVVRLEKMFKDYKLQIQNQQDYLNTTRANLSSTEGNVEQLRRKSADDDNRIRTLEKELKLREEDFTKVTESLLECQMMIFDMEDGKEALIANRRSQKPSAEKYTFPVDSEKNIQESRSCYCTQREKTGEDNNENKLGPQRLADSKKEIRELKETMAGKDVLIQKLISGLYGLRQSYKQQSLEHGSIRTERDTLLSRLYEVQEAVERQSEEPIIFEGKHSELVGWIENQARRSRAAKEDLKTLQYQQDNLREEYKQTVEEKDRQIQDLRKEMVDRLKVQEERDKLKSTLCQLKEVVSPQVEGEISWIKKQTEQYCGARENLNTCQTHHNTQSMASIKPSKLETAMKNIEDFKQQVQEPPEEITEDPQATQMWLKNDATNMERSRAPAATRDEGNVTKCIYSNNLPDSYNSVITPTDQIDRILGFFFERYNREIESTQNKHELLQKELGYMDGRLDIYIDVLTCTPVCSLADFLSFTMTQGEKNAQGGIIDKLDFLMKRISERFREIRFETSQQEAEVVQEAENIQTVSIMSNMRTGETSPPQLCELTNYPSNSQSSSAKPLSSPKTYTTKSVCTQTIEIGSAQVANTDQRDPTNDKIVHKPRITKSSRTWGKRALPSNQKRILRSATNGQKNTSDNNGLKSGVPYFEVRLDPERIKNARSESPAK</sequence>
<feature type="compositionally biased region" description="Polar residues" evidence="2">
    <location>
        <begin position="887"/>
        <end position="902"/>
    </location>
</feature>
<protein>
    <submittedName>
        <fullName evidence="3">Uncharacterized protein</fullName>
    </submittedName>
</protein>
<reference evidence="3" key="2">
    <citation type="submission" date="2014-03" db="EMBL/GenBank/DDBJ databases">
        <title>The Genome Annotation of Fusarium oxysporum Cotton.</title>
        <authorList>
            <consortium name="The Broad Institute Genomics Platform"/>
            <person name="Ma L.-J."/>
            <person name="Corby-Kistler H."/>
            <person name="Broz K."/>
            <person name="Gale L.R."/>
            <person name="Jonkers W."/>
            <person name="O'Donnell K."/>
            <person name="Ploetz R."/>
            <person name="Steinberg C."/>
            <person name="Schwartz D.C."/>
            <person name="VanEtten H."/>
            <person name="Zhou S."/>
            <person name="Young S.K."/>
            <person name="Zeng Q."/>
            <person name="Gargeya S."/>
            <person name="Fitzgerald M."/>
            <person name="Abouelleil A."/>
            <person name="Alvarado L."/>
            <person name="Chapman S.B."/>
            <person name="Gainer-Dewar J."/>
            <person name="Goldberg J."/>
            <person name="Griggs A."/>
            <person name="Gujja S."/>
            <person name="Hansen M."/>
            <person name="Howarth C."/>
            <person name="Imamovic A."/>
            <person name="Ireland A."/>
            <person name="Larimer J."/>
            <person name="McCowan C."/>
            <person name="Murphy C."/>
            <person name="Pearson M."/>
            <person name="Poon T.W."/>
            <person name="Priest M."/>
            <person name="Roberts A."/>
            <person name="Saif S."/>
            <person name="Shea T."/>
            <person name="Sykes S."/>
            <person name="Wortman J."/>
            <person name="Nusbaum C."/>
            <person name="Birren B."/>
        </authorList>
    </citation>
    <scope>NUCLEOTIDE SEQUENCE</scope>
    <source>
        <strain evidence="3">25433</strain>
    </source>
</reference>
<dbReference type="OrthoDB" id="5077295at2759"/>